<feature type="region of interest" description="Disordered" evidence="1">
    <location>
        <begin position="238"/>
        <end position="265"/>
    </location>
</feature>
<evidence type="ECO:0000313" key="3">
    <source>
        <dbReference type="Proteomes" id="UP000549343"/>
    </source>
</evidence>
<feature type="compositionally biased region" description="Low complexity" evidence="1">
    <location>
        <begin position="252"/>
        <end position="265"/>
    </location>
</feature>
<dbReference type="EMBL" id="JACHMV010000001">
    <property type="protein sequence ID" value="MBB4775638.1"/>
    <property type="molecule type" value="Genomic_DNA"/>
</dbReference>
<evidence type="ECO:0000313" key="2">
    <source>
        <dbReference type="EMBL" id="MBB4775638.1"/>
    </source>
</evidence>
<sequence>MTGDLRGQFLRQRAQLGARVDVQLLAGDVIGQDRIVVLRCGTLTLVRARPPVGAVATRPGRASSAVLRALRAAAALEGAVAVAGASLAPAFEPPSPGTPLVAPATAATAVAAVAAVAILETSLSLAATGLPSTRASLAARASAPSGARTAPGRRRPPLAALSATRSVEPAFAPLTARTGGTAFPAIVGPPLTGLGAPVVRPLERTARLAVVTLTASVAVLALPAPAVRTAPAAWRTAGAGRPLAGPTAPAVPGTTRAATSAAPATGRRIPPPVVAPPLAAVVAAAVLFRAHHVRHCS</sequence>
<reference evidence="2 3" key="1">
    <citation type="submission" date="2020-08" db="EMBL/GenBank/DDBJ databases">
        <title>Sequencing the genomes of 1000 actinobacteria strains.</title>
        <authorList>
            <person name="Klenk H.-P."/>
        </authorList>
    </citation>
    <scope>NUCLEOTIDE SEQUENCE [LARGE SCALE GENOMIC DNA]</scope>
    <source>
        <strain evidence="2 3">DSM 44772</strain>
    </source>
</reference>
<evidence type="ECO:0000256" key="1">
    <source>
        <dbReference type="SAM" id="MobiDB-lite"/>
    </source>
</evidence>
<name>A0A7W7IF90_9ACTN</name>
<protein>
    <submittedName>
        <fullName evidence="2">Uncharacterized protein</fullName>
    </submittedName>
</protein>
<organism evidence="2 3">
    <name type="scientific">Actinomadura livida</name>
    <dbReference type="NCBI Taxonomy" id="79909"/>
    <lineage>
        <taxon>Bacteria</taxon>
        <taxon>Bacillati</taxon>
        <taxon>Actinomycetota</taxon>
        <taxon>Actinomycetes</taxon>
        <taxon>Streptosporangiales</taxon>
        <taxon>Thermomonosporaceae</taxon>
        <taxon>Actinomadura</taxon>
    </lineage>
</organism>
<accession>A0A7W7IF90</accession>
<dbReference type="Proteomes" id="UP000549343">
    <property type="component" value="Unassembled WGS sequence"/>
</dbReference>
<comment type="caution">
    <text evidence="2">The sequence shown here is derived from an EMBL/GenBank/DDBJ whole genome shotgun (WGS) entry which is preliminary data.</text>
</comment>
<dbReference type="AlphaFoldDB" id="A0A7W7IF90"/>
<gene>
    <name evidence="2" type="ORF">F4557_004056</name>
</gene>
<dbReference type="RefSeq" id="WP_184891029.1">
    <property type="nucleotide sequence ID" value="NZ_BAAAHD010000045.1"/>
</dbReference>
<proteinExistence type="predicted"/>